<gene>
    <name evidence="3" type="ORF">C7B47_07065</name>
</gene>
<dbReference type="Gene3D" id="3.40.50.2300">
    <property type="match status" value="1"/>
</dbReference>
<dbReference type="Pfam" id="PF01451">
    <property type="entry name" value="LMWPc"/>
    <property type="match status" value="1"/>
</dbReference>
<accession>A0A2T2X051</accession>
<comment type="caution">
    <text evidence="3">The sequence shown here is derived from an EMBL/GenBank/DDBJ whole genome shotgun (WGS) entry which is preliminary data.</text>
</comment>
<dbReference type="AlphaFoldDB" id="A0A2T2X051"/>
<protein>
    <recommendedName>
        <fullName evidence="2">Phosphotyrosine protein phosphatase I domain-containing protein</fullName>
    </recommendedName>
</protein>
<dbReference type="InterPro" id="IPR023485">
    <property type="entry name" value="Ptyr_pPase"/>
</dbReference>
<evidence type="ECO:0000313" key="3">
    <source>
        <dbReference type="EMBL" id="PSR27846.1"/>
    </source>
</evidence>
<organism evidence="3 4">
    <name type="scientific">Sulfobacillus thermosulfidooxidans</name>
    <dbReference type="NCBI Taxonomy" id="28034"/>
    <lineage>
        <taxon>Bacteria</taxon>
        <taxon>Bacillati</taxon>
        <taxon>Bacillota</taxon>
        <taxon>Clostridia</taxon>
        <taxon>Eubacteriales</taxon>
        <taxon>Clostridiales Family XVII. Incertae Sedis</taxon>
        <taxon>Sulfobacillus</taxon>
    </lineage>
</organism>
<dbReference type="EMBL" id="PXYX01000010">
    <property type="protein sequence ID" value="PSR27846.1"/>
    <property type="molecule type" value="Genomic_DNA"/>
</dbReference>
<dbReference type="SMART" id="SM00226">
    <property type="entry name" value="LMWPc"/>
    <property type="match status" value="1"/>
</dbReference>
<evidence type="ECO:0000256" key="1">
    <source>
        <dbReference type="ARBA" id="ARBA00022849"/>
    </source>
</evidence>
<sequence>MAEAAAHWFGGQHIEAFSAGVNPAQQVRVELSQLLEEIGIPFVTHSPVPLALYDMADFDVVVTLCDPHRAVCPIPPPGPYHVHWSIPGPDVSSSVDPITHMNGLRTLRDEIVRHVRKLLDDQPWTHDEKS</sequence>
<dbReference type="SUPFAM" id="SSF52788">
    <property type="entry name" value="Phosphotyrosine protein phosphatases I"/>
    <property type="match status" value="1"/>
</dbReference>
<name>A0A2T2X051_SULTH</name>
<dbReference type="PANTHER" id="PTHR43428">
    <property type="entry name" value="ARSENATE REDUCTASE"/>
    <property type="match status" value="1"/>
</dbReference>
<reference evidence="3 4" key="1">
    <citation type="journal article" date="2014" name="BMC Genomics">
        <title>Comparison of environmental and isolate Sulfobacillus genomes reveals diverse carbon, sulfur, nitrogen, and hydrogen metabolisms.</title>
        <authorList>
            <person name="Justice N.B."/>
            <person name="Norman A."/>
            <person name="Brown C.T."/>
            <person name="Singh A."/>
            <person name="Thomas B.C."/>
            <person name="Banfield J.F."/>
        </authorList>
    </citation>
    <scope>NUCLEOTIDE SEQUENCE [LARGE SCALE GENOMIC DNA]</scope>
    <source>
        <strain evidence="3">AMDSBA5</strain>
    </source>
</reference>
<feature type="domain" description="Phosphotyrosine protein phosphatase I" evidence="2">
    <location>
        <begin position="1"/>
        <end position="121"/>
    </location>
</feature>
<dbReference type="InterPro" id="IPR036196">
    <property type="entry name" value="Ptyr_pPase_sf"/>
</dbReference>
<dbReference type="PANTHER" id="PTHR43428:SF1">
    <property type="entry name" value="ARSENATE REDUCTASE"/>
    <property type="match status" value="1"/>
</dbReference>
<keyword evidence="1" id="KW-0059">Arsenical resistance</keyword>
<dbReference type="Proteomes" id="UP000242705">
    <property type="component" value="Unassembled WGS sequence"/>
</dbReference>
<dbReference type="GO" id="GO:0046685">
    <property type="term" value="P:response to arsenic-containing substance"/>
    <property type="evidence" value="ECO:0007669"/>
    <property type="project" value="UniProtKB-KW"/>
</dbReference>
<evidence type="ECO:0000313" key="4">
    <source>
        <dbReference type="Proteomes" id="UP000242705"/>
    </source>
</evidence>
<evidence type="ECO:0000259" key="2">
    <source>
        <dbReference type="SMART" id="SM00226"/>
    </source>
</evidence>
<proteinExistence type="predicted"/>